<dbReference type="GeneID" id="31050531"/>
<keyword evidence="1" id="KW-0472">Membrane</keyword>
<evidence type="ECO:0000256" key="1">
    <source>
        <dbReference type="SAM" id="Phobius"/>
    </source>
</evidence>
<reference evidence="2 3" key="1">
    <citation type="journal article" date="2016" name="Genome Biol. Evol.">
        <title>Genome Sequencing of the Behavior Manipulating Virus LbFV Reveals a Possible New Virus Family.</title>
        <authorList>
            <person name="Lepetit D."/>
            <person name="Gillet B."/>
            <person name="Hughes S."/>
            <person name="Kraaijeveld K."/>
            <person name="Varaldi J."/>
        </authorList>
    </citation>
    <scope>NUCLEOTIDE SEQUENCE [LARGE SCALE GENOMIC DNA]</scope>
    <source>
        <strain evidence="2">Valence Gotheron</strain>
    </source>
</reference>
<dbReference type="Proteomes" id="UP000203066">
    <property type="component" value="Segment"/>
</dbReference>
<evidence type="ECO:0000313" key="2">
    <source>
        <dbReference type="EMBL" id="AQQ79974.1"/>
    </source>
</evidence>
<gene>
    <name evidence="2" type="ORF">LbFV_ORF54</name>
</gene>
<organism evidence="2 3">
    <name type="scientific">Leptopilina boulardi filamentous virus</name>
    <dbReference type="NCBI Taxonomy" id="552509"/>
    <lineage>
        <taxon>Viruses</taxon>
        <taxon>Viruses incertae sedis</taxon>
        <taxon>Naldaviricetes</taxon>
        <taxon>Lefavirales</taxon>
        <taxon>Filamentoviridae</taxon>
        <taxon>Alphafilamentovirus</taxon>
        <taxon>Alphafilamentovirus leboulardi</taxon>
    </lineage>
</organism>
<keyword evidence="1" id="KW-0812">Transmembrane</keyword>
<keyword evidence="3" id="KW-1185">Reference proteome</keyword>
<proteinExistence type="predicted"/>
<sequence>MEILQNALLGFETLRALETMIHDNNNKEEDNTIDSYTKNTNTTTFTNNNNNNTNINNEIIPYNFFCKWIRVMAIPLFTTFIILQDKHFLLLYKLIIFLLLIIHIFLIYNLF</sequence>
<feature type="transmembrane region" description="Helical" evidence="1">
    <location>
        <begin position="90"/>
        <end position="108"/>
    </location>
</feature>
<dbReference type="KEGG" id="vg:31050531"/>
<name>A0A1S5YDA7_9VIRU</name>
<feature type="transmembrane region" description="Helical" evidence="1">
    <location>
        <begin position="59"/>
        <end position="83"/>
    </location>
</feature>
<dbReference type="RefSeq" id="YP_009345658.1">
    <property type="nucleotide sequence ID" value="NC_033778.1"/>
</dbReference>
<evidence type="ECO:0000313" key="3">
    <source>
        <dbReference type="Proteomes" id="UP000203066"/>
    </source>
</evidence>
<keyword evidence="1" id="KW-1133">Transmembrane helix</keyword>
<protein>
    <submittedName>
        <fullName evidence="2">Uncharacterized protein</fullName>
    </submittedName>
</protein>
<accession>A0A1S5YDA7</accession>
<dbReference type="EMBL" id="KY009685">
    <property type="protein sequence ID" value="AQQ79974.1"/>
    <property type="molecule type" value="Genomic_DNA"/>
</dbReference>